<feature type="region of interest" description="Disordered" evidence="1">
    <location>
        <begin position="87"/>
        <end position="109"/>
    </location>
</feature>
<dbReference type="Pfam" id="PF25591">
    <property type="entry name" value="LRV_2"/>
    <property type="match status" value="2"/>
</dbReference>
<evidence type="ECO:0000256" key="1">
    <source>
        <dbReference type="SAM" id="MobiDB-lite"/>
    </source>
</evidence>
<keyword evidence="4" id="KW-1185">Reference proteome</keyword>
<feature type="domain" description="Leucine rich repeat variant" evidence="2">
    <location>
        <begin position="240"/>
        <end position="298"/>
    </location>
</feature>
<feature type="domain" description="Leucine rich repeat variant" evidence="2">
    <location>
        <begin position="7"/>
        <end position="64"/>
    </location>
</feature>
<organism evidence="3 4">
    <name type="scientific">Bifidobacterium callimiconis</name>
    <dbReference type="NCBI Taxonomy" id="2306973"/>
    <lineage>
        <taxon>Bacteria</taxon>
        <taxon>Bacillati</taxon>
        <taxon>Actinomycetota</taxon>
        <taxon>Actinomycetes</taxon>
        <taxon>Bifidobacteriales</taxon>
        <taxon>Bifidobacteriaceae</taxon>
        <taxon>Bifidobacterium</taxon>
    </lineage>
</organism>
<sequence>MVDYDSAVKAVQDPNADPVFLARIAYENPDFGANVAAHERAYPGLLRWIAEFGDDRAKAEAASRGYTASGGPVVPRAEEPNAVNEANHVGKHAPDSTPNGAQSQSNVAVGDADAPHGVEQALQVAAVVPVLQSPQSTPVQAVPAAAQPVVSAQPGTISQPVATSMQSIPVIPIQQSLSMQPEQSQPAVAPLIPEHQIHERQIPEHHQTVPNPQTVGGQTANAQAVNHQPADDEHGNPYGFTVEQALDPNTDVLTIAQIAQYAPELRVYLARNPSTYPELLDWLARQHDPQIDAALAERNAVQA</sequence>
<dbReference type="EMBL" id="QXGJ01000002">
    <property type="protein sequence ID" value="RSX51993.1"/>
    <property type="molecule type" value="Genomic_DNA"/>
</dbReference>
<proteinExistence type="predicted"/>
<dbReference type="InterPro" id="IPR057893">
    <property type="entry name" value="LRV_2"/>
</dbReference>
<evidence type="ECO:0000313" key="4">
    <source>
        <dbReference type="Proteomes" id="UP000288607"/>
    </source>
</evidence>
<dbReference type="RefSeq" id="WP_126029524.1">
    <property type="nucleotide sequence ID" value="NZ_QXGJ01000002.1"/>
</dbReference>
<protein>
    <recommendedName>
        <fullName evidence="2">Leucine rich repeat variant domain-containing protein</fullName>
    </recommendedName>
</protein>
<evidence type="ECO:0000259" key="2">
    <source>
        <dbReference type="Pfam" id="PF25591"/>
    </source>
</evidence>
<gene>
    <name evidence="3" type="ORF">D2E23_0600</name>
</gene>
<name>A0A430FGJ3_9BIFI</name>
<accession>A0A430FGJ3</accession>
<evidence type="ECO:0000313" key="3">
    <source>
        <dbReference type="EMBL" id="RSX51993.1"/>
    </source>
</evidence>
<dbReference type="AlphaFoldDB" id="A0A430FGJ3"/>
<comment type="caution">
    <text evidence="3">The sequence shown here is derived from an EMBL/GenBank/DDBJ whole genome shotgun (WGS) entry which is preliminary data.</text>
</comment>
<dbReference type="OrthoDB" id="5179995at2"/>
<feature type="compositionally biased region" description="Polar residues" evidence="1">
    <location>
        <begin position="96"/>
        <end position="107"/>
    </location>
</feature>
<dbReference type="Proteomes" id="UP000288607">
    <property type="component" value="Unassembled WGS sequence"/>
</dbReference>
<reference evidence="3 4" key="1">
    <citation type="submission" date="2018-09" db="EMBL/GenBank/DDBJ databases">
        <title>Characterization of the phylogenetic diversity of five novel species belonging to the genus Bifidobacterium.</title>
        <authorList>
            <person name="Lugli G.A."/>
            <person name="Duranti S."/>
            <person name="Milani C."/>
        </authorList>
    </citation>
    <scope>NUCLEOTIDE SEQUENCE [LARGE SCALE GENOMIC DNA]</scope>
    <source>
        <strain evidence="3 4">2028B</strain>
    </source>
</reference>